<comment type="caution">
    <text evidence="1">The sequence shown here is derived from an EMBL/GenBank/DDBJ whole genome shotgun (WGS) entry which is preliminary data.</text>
</comment>
<evidence type="ECO:0000313" key="1">
    <source>
        <dbReference type="EMBL" id="MFC6355630.1"/>
    </source>
</evidence>
<name>A0ABW1VG23_9MICO</name>
<reference evidence="2" key="1">
    <citation type="journal article" date="2019" name="Int. J. Syst. Evol. Microbiol.">
        <title>The Global Catalogue of Microorganisms (GCM) 10K type strain sequencing project: providing services to taxonomists for standard genome sequencing and annotation.</title>
        <authorList>
            <consortium name="The Broad Institute Genomics Platform"/>
            <consortium name="The Broad Institute Genome Sequencing Center for Infectious Disease"/>
            <person name="Wu L."/>
            <person name="Ma J."/>
        </authorList>
    </citation>
    <scope>NUCLEOTIDE SEQUENCE [LARGE SCALE GENOMIC DNA]</scope>
    <source>
        <strain evidence="2">CCUG 43304</strain>
    </source>
</reference>
<evidence type="ECO:0000313" key="2">
    <source>
        <dbReference type="Proteomes" id="UP001596306"/>
    </source>
</evidence>
<dbReference type="RefSeq" id="WP_386728708.1">
    <property type="nucleotide sequence ID" value="NZ_JBHSTP010000001.1"/>
</dbReference>
<proteinExistence type="predicted"/>
<organism evidence="1 2">
    <name type="scientific">Luethyella okanaganae</name>
    <dbReference type="NCBI Taxonomy" id="69372"/>
    <lineage>
        <taxon>Bacteria</taxon>
        <taxon>Bacillati</taxon>
        <taxon>Actinomycetota</taxon>
        <taxon>Actinomycetes</taxon>
        <taxon>Micrococcales</taxon>
        <taxon>Microbacteriaceae</taxon>
        <taxon>Luethyella</taxon>
    </lineage>
</organism>
<dbReference type="EMBL" id="JBHSTP010000001">
    <property type="protein sequence ID" value="MFC6355630.1"/>
    <property type="molecule type" value="Genomic_DNA"/>
</dbReference>
<protein>
    <recommendedName>
        <fullName evidence="3">RES domain-containing protein</fullName>
    </recommendedName>
</protein>
<sequence>MTAANGRICAASGLRLVPADDELGFHVAKARYLQPSAPWRTPDVHRQEWGRFDTLGRTYYLAETAECAYAEVLSQFKRANGATDPLVPLAAAVDLTVDELLQTIAVEWGEEDFRGRDHSAELARESAPV</sequence>
<accession>A0ABW1VG23</accession>
<gene>
    <name evidence="1" type="ORF">ACFQB0_05865</name>
</gene>
<dbReference type="Proteomes" id="UP001596306">
    <property type="component" value="Unassembled WGS sequence"/>
</dbReference>
<keyword evidence="2" id="KW-1185">Reference proteome</keyword>
<evidence type="ECO:0008006" key="3">
    <source>
        <dbReference type="Google" id="ProtNLM"/>
    </source>
</evidence>